<feature type="region of interest" description="Disordered" evidence="1">
    <location>
        <begin position="425"/>
        <end position="576"/>
    </location>
</feature>
<gene>
    <name evidence="3" type="ORF">LECACI_7A002470</name>
</gene>
<proteinExistence type="predicted"/>
<organism evidence="3 4">
    <name type="scientific">Lecanosticta acicola</name>
    <dbReference type="NCBI Taxonomy" id="111012"/>
    <lineage>
        <taxon>Eukaryota</taxon>
        <taxon>Fungi</taxon>
        <taxon>Dikarya</taxon>
        <taxon>Ascomycota</taxon>
        <taxon>Pezizomycotina</taxon>
        <taxon>Dothideomycetes</taxon>
        <taxon>Dothideomycetidae</taxon>
        <taxon>Mycosphaerellales</taxon>
        <taxon>Mycosphaerellaceae</taxon>
        <taxon>Lecanosticta</taxon>
    </lineage>
</organism>
<keyword evidence="2" id="KW-0472">Membrane</keyword>
<feature type="compositionally biased region" description="Low complexity" evidence="1">
    <location>
        <begin position="499"/>
        <end position="525"/>
    </location>
</feature>
<protein>
    <submittedName>
        <fullName evidence="3">Uncharacterized protein</fullName>
    </submittedName>
</protein>
<feature type="compositionally biased region" description="Low complexity" evidence="1">
    <location>
        <begin position="999"/>
        <end position="1032"/>
    </location>
</feature>
<evidence type="ECO:0000313" key="3">
    <source>
        <dbReference type="EMBL" id="CAK3901637.1"/>
    </source>
</evidence>
<feature type="compositionally biased region" description="Polar residues" evidence="1">
    <location>
        <begin position="429"/>
        <end position="450"/>
    </location>
</feature>
<name>A0AAI8YUZ7_9PEZI</name>
<evidence type="ECO:0000256" key="1">
    <source>
        <dbReference type="SAM" id="MobiDB-lite"/>
    </source>
</evidence>
<evidence type="ECO:0000256" key="2">
    <source>
        <dbReference type="SAM" id="Phobius"/>
    </source>
</evidence>
<feature type="transmembrane region" description="Helical" evidence="2">
    <location>
        <begin position="1046"/>
        <end position="1066"/>
    </location>
</feature>
<comment type="caution">
    <text evidence="3">The sequence shown here is derived from an EMBL/GenBank/DDBJ whole genome shotgun (WGS) entry which is preliminary data.</text>
</comment>
<feature type="compositionally biased region" description="Polar residues" evidence="1">
    <location>
        <begin position="526"/>
        <end position="536"/>
    </location>
</feature>
<feature type="compositionally biased region" description="Polar residues" evidence="1">
    <location>
        <begin position="559"/>
        <end position="570"/>
    </location>
</feature>
<feature type="compositionally biased region" description="Polar residues" evidence="1">
    <location>
        <begin position="478"/>
        <end position="489"/>
    </location>
</feature>
<dbReference type="EMBL" id="CAVMBE010000011">
    <property type="protein sequence ID" value="CAK3901637.1"/>
    <property type="molecule type" value="Genomic_DNA"/>
</dbReference>
<evidence type="ECO:0000313" key="4">
    <source>
        <dbReference type="Proteomes" id="UP001296104"/>
    </source>
</evidence>
<keyword evidence="2" id="KW-0812">Transmembrane</keyword>
<dbReference type="Proteomes" id="UP001296104">
    <property type="component" value="Unassembled WGS sequence"/>
</dbReference>
<keyword evidence="4" id="KW-1185">Reference proteome</keyword>
<accession>A0AAI8YUZ7</accession>
<sequence length="1070" mass="109757">MDLRFRERSGRGTAISHSTASTNTTLFNAAQPDQCWQEWQSYWNASSSGRTQSTTFTTAIVQESYSDTWQTYQVTTTATEMNGNFPTRTYVTVITTSTYHITAYPTYTSTGVVTRKANATITPPPCALSSYVSQCQSAWEDWIHGETWNTPDCTQASITGSLCSSLQSNWLETEGVVGEVDGKVGMRVTTMTLSNTTETSSWWPSTSILAPGCSVGCQSCRVSGSNVQLLYWPPATTAYRNGTLHAVTERANATGIVTAVAHGTTLTSPTVYISFDRLYASDSCSVVGSTIYNTIVAITNSATLSSLYGWARYGGLQQTASFNFTDLYVTPVPQSIYASQPRCASSSNSINYSCLRFGTTGGPLCASALGGEFVCATSLPYQPVLAMPAEVRDLQPEWASCLGGLAGVYDALHAAVSAAAVTVPKESTAAKTTSQAEVVATTKASPSPTISGAAPATNMPSASAVPAPAQSSEDPIVASSTQQAVGQSQPAASDEADPEAASSNARDILTQAQSALGSQSSANLATASSPKDPSQISSLAAAVSTVTSSDDTQPPDGQASFSYDPATSASGEAEPTDAISPALSVVSNAQSNSQASSWENNNAGNTAVAVGSDVVVVNPTTTAVLEPGNTAIIGSQTFNVRTSGVVIDGYSASLLGSIAAPTAHVESPAAVWTVSSQGITAQKDPSGVVIQGAGSTATVAQGSEATFASHTISVEANGAVVHLDGSSMTLYTSAAVWTPSAEQVSAHLEQSNIILAGPEITTTIARGSIATFAGQTISADQTGPAIHVDGSSIPLTTTPQHFSYAPETSLVGLALPSTTLLPGSAAIISGTTYSLPPSNSATEIYINGHQAATLLPSDLITLPNGLVATPTTIQIQIQSLPSFLPSADPTLLPGSATVVAGTTYSLARSGNSANEIYINGHATSLTNLPFNTPAPPPQVITVSSLPALLVGSQTFIPGGPVITVSGTTYSANGTSVVVKGPETTFTRAVTAFDSKGAAEGETSTMSTTTRETSAGTTSTTTTGGVVPSETTTATRSGAGGLSPSPVVVTISLLSMLYAAYEIFVIFRVNI</sequence>
<keyword evidence="2" id="KW-1133">Transmembrane helix</keyword>
<feature type="region of interest" description="Disordered" evidence="1">
    <location>
        <begin position="996"/>
        <end position="1040"/>
    </location>
</feature>
<dbReference type="AlphaFoldDB" id="A0AAI8YUZ7"/>
<reference evidence="3" key="1">
    <citation type="submission" date="2023-11" db="EMBL/GenBank/DDBJ databases">
        <authorList>
            <person name="Alioto T."/>
            <person name="Alioto T."/>
            <person name="Gomez Garrido J."/>
        </authorList>
    </citation>
    <scope>NUCLEOTIDE SEQUENCE</scope>
</reference>
<feature type="compositionally biased region" description="Low complexity" evidence="1">
    <location>
        <begin position="460"/>
        <end position="472"/>
    </location>
</feature>
<feature type="compositionally biased region" description="Low complexity" evidence="1">
    <location>
        <begin position="537"/>
        <end position="552"/>
    </location>
</feature>